<feature type="region of interest" description="Disordered" evidence="1">
    <location>
        <begin position="42"/>
        <end position="86"/>
    </location>
</feature>
<evidence type="ECO:0000256" key="1">
    <source>
        <dbReference type="SAM" id="MobiDB-lite"/>
    </source>
</evidence>
<reference evidence="2 3" key="1">
    <citation type="journal article" date="2023" name="Plants (Basel)">
        <title>Bridging the Gap: Combining Genomics and Transcriptomics Approaches to Understand Stylosanthes scabra, an Orphan Legume from the Brazilian Caatinga.</title>
        <authorList>
            <person name="Ferreira-Neto J.R.C."/>
            <person name="da Silva M.D."/>
            <person name="Binneck E."/>
            <person name="de Melo N.F."/>
            <person name="da Silva R.H."/>
            <person name="de Melo A.L.T.M."/>
            <person name="Pandolfi V."/>
            <person name="Bustamante F.O."/>
            <person name="Brasileiro-Vidal A.C."/>
            <person name="Benko-Iseppon A.M."/>
        </authorList>
    </citation>
    <scope>NUCLEOTIDE SEQUENCE [LARGE SCALE GENOMIC DNA]</scope>
    <source>
        <tissue evidence="2">Leaves</tissue>
    </source>
</reference>
<comment type="caution">
    <text evidence="2">The sequence shown here is derived from an EMBL/GenBank/DDBJ whole genome shotgun (WGS) entry which is preliminary data.</text>
</comment>
<evidence type="ECO:0000313" key="2">
    <source>
        <dbReference type="EMBL" id="MED6116491.1"/>
    </source>
</evidence>
<accession>A0ABU6QWM1</accession>
<dbReference type="EMBL" id="JASCZI010002865">
    <property type="protein sequence ID" value="MED6116491.1"/>
    <property type="molecule type" value="Genomic_DNA"/>
</dbReference>
<name>A0ABU6QWM1_9FABA</name>
<feature type="compositionally biased region" description="Basic and acidic residues" evidence="1">
    <location>
        <begin position="56"/>
        <end position="86"/>
    </location>
</feature>
<keyword evidence="3" id="KW-1185">Reference proteome</keyword>
<dbReference type="Proteomes" id="UP001341840">
    <property type="component" value="Unassembled WGS sequence"/>
</dbReference>
<gene>
    <name evidence="2" type="ORF">PIB30_100817</name>
</gene>
<organism evidence="2 3">
    <name type="scientific">Stylosanthes scabra</name>
    <dbReference type="NCBI Taxonomy" id="79078"/>
    <lineage>
        <taxon>Eukaryota</taxon>
        <taxon>Viridiplantae</taxon>
        <taxon>Streptophyta</taxon>
        <taxon>Embryophyta</taxon>
        <taxon>Tracheophyta</taxon>
        <taxon>Spermatophyta</taxon>
        <taxon>Magnoliopsida</taxon>
        <taxon>eudicotyledons</taxon>
        <taxon>Gunneridae</taxon>
        <taxon>Pentapetalae</taxon>
        <taxon>rosids</taxon>
        <taxon>fabids</taxon>
        <taxon>Fabales</taxon>
        <taxon>Fabaceae</taxon>
        <taxon>Papilionoideae</taxon>
        <taxon>50 kb inversion clade</taxon>
        <taxon>dalbergioids sensu lato</taxon>
        <taxon>Dalbergieae</taxon>
        <taxon>Pterocarpus clade</taxon>
        <taxon>Stylosanthes</taxon>
    </lineage>
</organism>
<protein>
    <submittedName>
        <fullName evidence="2">Uncharacterized protein</fullName>
    </submittedName>
</protein>
<proteinExistence type="predicted"/>
<sequence>MAVAAVGASHTRFWGQWKRWGEKRGSVSGSSKSKTEAAMVISRLGRVGGKSAKGSLESKKTEEQRKQSYRSKPEHPRLGATTHAKE</sequence>
<evidence type="ECO:0000313" key="3">
    <source>
        <dbReference type="Proteomes" id="UP001341840"/>
    </source>
</evidence>